<keyword evidence="3" id="KW-0456">Lyase</keyword>
<dbReference type="PANTHER" id="PTHR48078">
    <property type="entry name" value="THREONINE DEHYDRATASE, MITOCHONDRIAL-RELATED"/>
    <property type="match status" value="1"/>
</dbReference>
<dbReference type="Proteomes" id="UP000219573">
    <property type="component" value="Unassembled WGS sequence"/>
</dbReference>
<organism evidence="5 6">
    <name type="scientific">Orenia metallireducens</name>
    <dbReference type="NCBI Taxonomy" id="1413210"/>
    <lineage>
        <taxon>Bacteria</taxon>
        <taxon>Bacillati</taxon>
        <taxon>Bacillota</taxon>
        <taxon>Clostridia</taxon>
        <taxon>Halanaerobiales</taxon>
        <taxon>Halobacteroidaceae</taxon>
        <taxon>Orenia</taxon>
    </lineage>
</organism>
<dbReference type="EMBL" id="OBDZ01000026">
    <property type="protein sequence ID" value="SNY39982.1"/>
    <property type="molecule type" value="Genomic_DNA"/>
</dbReference>
<name>A0A285HW77_9FIRM</name>
<dbReference type="AlphaFoldDB" id="A0A285HW77"/>
<dbReference type="InterPro" id="IPR000634">
    <property type="entry name" value="Ser/Thr_deHydtase_PyrdxlP-BS"/>
</dbReference>
<keyword evidence="2" id="KW-0663">Pyridoxal phosphate</keyword>
<dbReference type="InterPro" id="IPR050147">
    <property type="entry name" value="Ser/Thr_Dehydratase"/>
</dbReference>
<dbReference type="InterPro" id="IPR001926">
    <property type="entry name" value="TrpB-like_PALP"/>
</dbReference>
<dbReference type="InterPro" id="IPR036052">
    <property type="entry name" value="TrpB-like_PALP_sf"/>
</dbReference>
<dbReference type="GO" id="GO:0009097">
    <property type="term" value="P:isoleucine biosynthetic process"/>
    <property type="evidence" value="ECO:0007669"/>
    <property type="project" value="TreeGrafter"/>
</dbReference>
<dbReference type="GO" id="GO:0006567">
    <property type="term" value="P:L-threonine catabolic process"/>
    <property type="evidence" value="ECO:0007669"/>
    <property type="project" value="TreeGrafter"/>
</dbReference>
<evidence type="ECO:0000256" key="2">
    <source>
        <dbReference type="ARBA" id="ARBA00022898"/>
    </source>
</evidence>
<dbReference type="SUPFAM" id="SSF53686">
    <property type="entry name" value="Tryptophan synthase beta subunit-like PLP-dependent enzymes"/>
    <property type="match status" value="1"/>
</dbReference>
<accession>A0A285HW77</accession>
<evidence type="ECO:0000259" key="4">
    <source>
        <dbReference type="Pfam" id="PF00291"/>
    </source>
</evidence>
<gene>
    <name evidence="5" type="ORF">SAMN06265827_12627</name>
</gene>
<dbReference type="Pfam" id="PF00291">
    <property type="entry name" value="PALP"/>
    <property type="match status" value="1"/>
</dbReference>
<keyword evidence="6" id="KW-1185">Reference proteome</keyword>
<reference evidence="6" key="1">
    <citation type="submission" date="2017-09" db="EMBL/GenBank/DDBJ databases">
        <authorList>
            <person name="Varghese N."/>
            <person name="Submissions S."/>
        </authorList>
    </citation>
    <scope>NUCLEOTIDE SEQUENCE [LARGE SCALE GENOMIC DNA]</scope>
    <source>
        <strain evidence="6">MSL47</strain>
    </source>
</reference>
<evidence type="ECO:0000313" key="6">
    <source>
        <dbReference type="Proteomes" id="UP000219573"/>
    </source>
</evidence>
<feature type="domain" description="Tryptophan synthase beta chain-like PALP" evidence="4">
    <location>
        <begin position="26"/>
        <end position="309"/>
    </location>
</feature>
<evidence type="ECO:0000256" key="1">
    <source>
        <dbReference type="ARBA" id="ARBA00001933"/>
    </source>
</evidence>
<proteinExistence type="predicted"/>
<dbReference type="GO" id="GO:0030170">
    <property type="term" value="F:pyridoxal phosphate binding"/>
    <property type="evidence" value="ECO:0007669"/>
    <property type="project" value="InterPro"/>
</dbReference>
<dbReference type="GO" id="GO:0006565">
    <property type="term" value="P:L-serine catabolic process"/>
    <property type="evidence" value="ECO:0007669"/>
    <property type="project" value="TreeGrafter"/>
</dbReference>
<dbReference type="RefSeq" id="WP_097018938.1">
    <property type="nucleotide sequence ID" value="NZ_OBDZ01000026.1"/>
</dbReference>
<dbReference type="PANTHER" id="PTHR48078:SF7">
    <property type="entry name" value="BLL6502 PROTEIN"/>
    <property type="match status" value="1"/>
</dbReference>
<evidence type="ECO:0000256" key="3">
    <source>
        <dbReference type="ARBA" id="ARBA00023239"/>
    </source>
</evidence>
<dbReference type="Gene3D" id="3.40.50.1100">
    <property type="match status" value="2"/>
</dbReference>
<dbReference type="GO" id="GO:0004794">
    <property type="term" value="F:threonine deaminase activity"/>
    <property type="evidence" value="ECO:0007669"/>
    <property type="project" value="TreeGrafter"/>
</dbReference>
<sequence>MSFTTKDYPISIQEVFRAKESVYRFLKPTKLNYYQNLSKLIGAEIYIKHENHNPGGSFKIRGGINVMHHLKKGGVNGVITFSTGNHGISVATAAKWFGMDAVVVVPKGNNSAKNQAIIDTGAKLVEEGNNFEEAAEVVERLSQKRGLYYIHAANEPHLINGVGTEFLEIIADLPDVDAVILPIGAGSELAAAITVLKKINPKIEIIAVQAEASQAAYLSWREKMIQSSENKTFAGGFATGSAYELPFSIYKDQLDDFVTLNEDEIKKGIALALKHTHNLAEGAGSAPIMAALKLKDRLKDKKVVLQMSGANIDEKILKEVIQSI</sequence>
<dbReference type="PROSITE" id="PS00165">
    <property type="entry name" value="DEHYDRATASE_SER_THR"/>
    <property type="match status" value="1"/>
</dbReference>
<dbReference type="GO" id="GO:0003941">
    <property type="term" value="F:L-serine ammonia-lyase activity"/>
    <property type="evidence" value="ECO:0007669"/>
    <property type="project" value="TreeGrafter"/>
</dbReference>
<protein>
    <submittedName>
        <fullName evidence="5">Threonine dehydratase</fullName>
    </submittedName>
</protein>
<comment type="cofactor">
    <cofactor evidence="1">
        <name>pyridoxal 5'-phosphate</name>
        <dbReference type="ChEBI" id="CHEBI:597326"/>
    </cofactor>
</comment>
<evidence type="ECO:0000313" key="5">
    <source>
        <dbReference type="EMBL" id="SNY39982.1"/>
    </source>
</evidence>